<feature type="signal peptide" evidence="1">
    <location>
        <begin position="1"/>
        <end position="21"/>
    </location>
</feature>
<keyword evidence="3" id="KW-1185">Reference proteome</keyword>
<evidence type="ECO:0000313" key="3">
    <source>
        <dbReference type="Proteomes" id="UP001596013"/>
    </source>
</evidence>
<protein>
    <submittedName>
        <fullName evidence="2">L,D-transpeptidase</fullName>
    </submittedName>
</protein>
<name>A0ABW0JK04_9GAMM</name>
<gene>
    <name evidence="2" type="ORF">ACFPME_07450</name>
</gene>
<organism evidence="2 3">
    <name type="scientific">Rhodanobacter umsongensis</name>
    <dbReference type="NCBI Taxonomy" id="633153"/>
    <lineage>
        <taxon>Bacteria</taxon>
        <taxon>Pseudomonadati</taxon>
        <taxon>Pseudomonadota</taxon>
        <taxon>Gammaproteobacteria</taxon>
        <taxon>Lysobacterales</taxon>
        <taxon>Rhodanobacteraceae</taxon>
        <taxon>Rhodanobacter</taxon>
    </lineage>
</organism>
<dbReference type="Proteomes" id="UP001596013">
    <property type="component" value="Unassembled WGS sequence"/>
</dbReference>
<evidence type="ECO:0000256" key="1">
    <source>
        <dbReference type="SAM" id="SignalP"/>
    </source>
</evidence>
<comment type="caution">
    <text evidence="2">The sequence shown here is derived from an EMBL/GenBank/DDBJ whole genome shotgun (WGS) entry which is preliminary data.</text>
</comment>
<dbReference type="PANTHER" id="PTHR38589">
    <property type="entry name" value="BLR0621 PROTEIN"/>
    <property type="match status" value="1"/>
</dbReference>
<evidence type="ECO:0000313" key="2">
    <source>
        <dbReference type="EMBL" id="MFC5436388.1"/>
    </source>
</evidence>
<proteinExistence type="predicted"/>
<sequence>MTVRRRTVVLMMLAVALAGCAHRGATIAPATAVAPDPPAAAWQNARQLILVTTPGWNANHGTLRTFERDRQGWREVGRATPVTIGKAGAAWGLGLQPPQAAGPLKLEGDGRSPAGVFRIGEAFGYAGRAATALSYRALSATDYCMDVSGTAQYNRIVDAKEVGAAAVKGSTEPMRRDLHAHGDQRYRLGFVIEHNARAVPQAGSCIFAHLWKSPHDTTTGCTAMAMPVMRRLLAWLRPENQPVFVLLPQPEYQRLRTAWQLPAPADSAAKP</sequence>
<dbReference type="RefSeq" id="WP_377303716.1">
    <property type="nucleotide sequence ID" value="NZ_JBHSMK010000004.1"/>
</dbReference>
<reference evidence="3" key="1">
    <citation type="journal article" date="2019" name="Int. J. Syst. Evol. Microbiol.">
        <title>The Global Catalogue of Microorganisms (GCM) 10K type strain sequencing project: providing services to taxonomists for standard genome sequencing and annotation.</title>
        <authorList>
            <consortium name="The Broad Institute Genomics Platform"/>
            <consortium name="The Broad Institute Genome Sequencing Center for Infectious Disease"/>
            <person name="Wu L."/>
            <person name="Ma J."/>
        </authorList>
    </citation>
    <scope>NUCLEOTIDE SEQUENCE [LARGE SCALE GENOMIC DNA]</scope>
    <source>
        <strain evidence="3">JCM 17130</strain>
    </source>
</reference>
<dbReference type="EMBL" id="JBHSMK010000004">
    <property type="protein sequence ID" value="MFC5436388.1"/>
    <property type="molecule type" value="Genomic_DNA"/>
</dbReference>
<feature type="chain" id="PRO_5047068149" evidence="1">
    <location>
        <begin position="22"/>
        <end position="271"/>
    </location>
</feature>
<keyword evidence="1" id="KW-0732">Signal</keyword>
<dbReference type="PROSITE" id="PS51257">
    <property type="entry name" value="PROKAR_LIPOPROTEIN"/>
    <property type="match status" value="1"/>
</dbReference>
<accession>A0ABW0JK04</accession>
<dbReference type="PANTHER" id="PTHR38589:SF1">
    <property type="entry name" value="BLR0621 PROTEIN"/>
    <property type="match status" value="1"/>
</dbReference>